<accession>A0AAD8HEB8</accession>
<evidence type="ECO:0000313" key="9">
    <source>
        <dbReference type="Proteomes" id="UP001237642"/>
    </source>
</evidence>
<dbReference type="GO" id="GO:0005634">
    <property type="term" value="C:nucleus"/>
    <property type="evidence" value="ECO:0007669"/>
    <property type="project" value="UniProtKB-SubCell"/>
</dbReference>
<keyword evidence="5" id="KW-0804">Transcription</keyword>
<name>A0AAD8HEB8_9APIA</name>
<dbReference type="PANTHER" id="PTHR13421:SF16">
    <property type="entry name" value="SNRNA-ACTIVATING PROTEIN COMPLEX SUBUNIT 3"/>
    <property type="match status" value="1"/>
</dbReference>
<evidence type="ECO:0000256" key="6">
    <source>
        <dbReference type="ARBA" id="ARBA00023242"/>
    </source>
</evidence>
<dbReference type="AlphaFoldDB" id="A0AAD8HEB8"/>
<keyword evidence="9" id="KW-1185">Reference proteome</keyword>
<dbReference type="PANTHER" id="PTHR13421">
    <property type="entry name" value="SNRNA-ACTIVATING PROTEIN COMPLEX SUBUNIT 3"/>
    <property type="match status" value="1"/>
</dbReference>
<feature type="compositionally biased region" description="Basic residues" evidence="7">
    <location>
        <begin position="164"/>
        <end position="186"/>
    </location>
</feature>
<comment type="similarity">
    <text evidence="2">Belongs to the SNAPC3/SRD2 family.</text>
</comment>
<dbReference type="GO" id="GO:0000978">
    <property type="term" value="F:RNA polymerase II cis-regulatory region sequence-specific DNA binding"/>
    <property type="evidence" value="ECO:0007669"/>
    <property type="project" value="TreeGrafter"/>
</dbReference>
<dbReference type="GO" id="GO:0042796">
    <property type="term" value="P:snRNA transcription by RNA polymerase III"/>
    <property type="evidence" value="ECO:0007669"/>
    <property type="project" value="TreeGrafter"/>
</dbReference>
<evidence type="ECO:0000256" key="3">
    <source>
        <dbReference type="ARBA" id="ARBA00023015"/>
    </source>
</evidence>
<dbReference type="GO" id="GO:0001046">
    <property type="term" value="F:core promoter sequence-specific DNA binding"/>
    <property type="evidence" value="ECO:0007669"/>
    <property type="project" value="TreeGrafter"/>
</dbReference>
<protein>
    <submittedName>
        <fullName evidence="8">snRNA-activating protein complex subunit</fullName>
    </submittedName>
</protein>
<reference evidence="8" key="1">
    <citation type="submission" date="2023-02" db="EMBL/GenBank/DDBJ databases">
        <title>Genome of toxic invasive species Heracleum sosnowskyi carries increased number of genes despite the absence of recent whole-genome duplications.</title>
        <authorList>
            <person name="Schelkunov M."/>
            <person name="Shtratnikova V."/>
            <person name="Makarenko M."/>
            <person name="Klepikova A."/>
            <person name="Omelchenko D."/>
            <person name="Novikova G."/>
            <person name="Obukhova E."/>
            <person name="Bogdanov V."/>
            <person name="Penin A."/>
            <person name="Logacheva M."/>
        </authorList>
    </citation>
    <scope>NUCLEOTIDE SEQUENCE</scope>
    <source>
        <strain evidence="8">Hsosn_3</strain>
        <tissue evidence="8">Leaf</tissue>
    </source>
</reference>
<comment type="subcellular location">
    <subcellularLocation>
        <location evidence="1">Nucleus</location>
    </subcellularLocation>
</comment>
<dbReference type="GO" id="GO:0042795">
    <property type="term" value="P:snRNA transcription by RNA polymerase II"/>
    <property type="evidence" value="ECO:0007669"/>
    <property type="project" value="TreeGrafter"/>
</dbReference>
<dbReference type="GO" id="GO:0001006">
    <property type="term" value="F:RNA polymerase III type 3 promoter sequence-specific DNA binding"/>
    <property type="evidence" value="ECO:0007669"/>
    <property type="project" value="TreeGrafter"/>
</dbReference>
<dbReference type="GO" id="GO:0019185">
    <property type="term" value="C:snRNA-activating protein complex"/>
    <property type="evidence" value="ECO:0007669"/>
    <property type="project" value="TreeGrafter"/>
</dbReference>
<dbReference type="EMBL" id="JAUIZM010000009">
    <property type="protein sequence ID" value="KAK1364525.1"/>
    <property type="molecule type" value="Genomic_DNA"/>
</dbReference>
<sequence length="525" mass="59917">MAETEGGASEMAQGSSTSNIIYHSIPRGGPLYLSNLVGSLTKPPFFQSHLLSELKDLREELGQDFSDIGEDDLSVDELKIVTEEELVDKAFDIAFKDDEVPKKFPEVSEECLEESRTDSGKLLESRNNVISESSNKEIDGASLDDTSCGPSGKSDVEEGSSNIAKKKKGKKQKSQNNAKNRRRKRKRDDSPINDKKRKRKRQTKEAVEETYIAKVKQLVRVKEKQLEDKAAAKLHSFNGGCRINDSAPIVSDKTERTTSLRSNNSIAKARISSSHEGQVLQPGKEVVLCVEVYHNKRTLQKTQEFLVLGRQFLTELRDKIYCLTDQLMERAGQHDTSGYFLVEDAFCNDLRDVSAIDYSKPILDWLKDSKKEALEKWEYIISGRLQPKQKALVDNKKKENLPRFKAASMQNMRFCDLNFRLGAGYLYCHQGDCKHTIIIRDMRLIHPEDVQDRFAYPVVTFQIKPRIRKCSVCQIFRAKLVTVDDKWAGENPSYFCDACYYMLHYADGSLLYPDFSVYDYHHDQI</sequence>
<organism evidence="8 9">
    <name type="scientific">Heracleum sosnowskyi</name>
    <dbReference type="NCBI Taxonomy" id="360622"/>
    <lineage>
        <taxon>Eukaryota</taxon>
        <taxon>Viridiplantae</taxon>
        <taxon>Streptophyta</taxon>
        <taxon>Embryophyta</taxon>
        <taxon>Tracheophyta</taxon>
        <taxon>Spermatophyta</taxon>
        <taxon>Magnoliopsida</taxon>
        <taxon>eudicotyledons</taxon>
        <taxon>Gunneridae</taxon>
        <taxon>Pentapetalae</taxon>
        <taxon>asterids</taxon>
        <taxon>campanulids</taxon>
        <taxon>Apiales</taxon>
        <taxon>Apiaceae</taxon>
        <taxon>Apioideae</taxon>
        <taxon>apioid superclade</taxon>
        <taxon>Tordylieae</taxon>
        <taxon>Tordyliinae</taxon>
        <taxon>Heracleum</taxon>
    </lineage>
</organism>
<comment type="caution">
    <text evidence="8">The sequence shown here is derived from an EMBL/GenBank/DDBJ whole genome shotgun (WGS) entry which is preliminary data.</text>
</comment>
<gene>
    <name evidence="8" type="ORF">POM88_040086</name>
</gene>
<evidence type="ECO:0000313" key="8">
    <source>
        <dbReference type="EMBL" id="KAK1364525.1"/>
    </source>
</evidence>
<dbReference type="Proteomes" id="UP001237642">
    <property type="component" value="Unassembled WGS sequence"/>
</dbReference>
<reference evidence="8" key="2">
    <citation type="submission" date="2023-05" db="EMBL/GenBank/DDBJ databases">
        <authorList>
            <person name="Schelkunov M.I."/>
        </authorList>
    </citation>
    <scope>NUCLEOTIDE SEQUENCE</scope>
    <source>
        <strain evidence="8">Hsosn_3</strain>
        <tissue evidence="8">Leaf</tissue>
    </source>
</reference>
<evidence type="ECO:0000256" key="2">
    <source>
        <dbReference type="ARBA" id="ARBA00010410"/>
    </source>
</evidence>
<evidence type="ECO:0000256" key="7">
    <source>
        <dbReference type="SAM" id="MobiDB-lite"/>
    </source>
</evidence>
<keyword evidence="4" id="KW-0238">DNA-binding</keyword>
<dbReference type="Pfam" id="PF12251">
    <property type="entry name" value="SNAPC3"/>
    <property type="match status" value="1"/>
</dbReference>
<dbReference type="GO" id="GO:0003681">
    <property type="term" value="F:bent DNA binding"/>
    <property type="evidence" value="ECO:0007669"/>
    <property type="project" value="TreeGrafter"/>
</dbReference>
<proteinExistence type="inferred from homology"/>
<keyword evidence="3" id="KW-0805">Transcription regulation</keyword>
<keyword evidence="6" id="KW-0539">Nucleus</keyword>
<dbReference type="InterPro" id="IPR022042">
    <property type="entry name" value="snRNA-activating_su3"/>
</dbReference>
<feature type="compositionally biased region" description="Basic and acidic residues" evidence="7">
    <location>
        <begin position="113"/>
        <end position="124"/>
    </location>
</feature>
<evidence type="ECO:0000256" key="5">
    <source>
        <dbReference type="ARBA" id="ARBA00023163"/>
    </source>
</evidence>
<evidence type="ECO:0000256" key="4">
    <source>
        <dbReference type="ARBA" id="ARBA00023125"/>
    </source>
</evidence>
<evidence type="ECO:0000256" key="1">
    <source>
        <dbReference type="ARBA" id="ARBA00004123"/>
    </source>
</evidence>
<feature type="region of interest" description="Disordered" evidence="7">
    <location>
        <begin position="104"/>
        <end position="206"/>
    </location>
</feature>